<dbReference type="InterPro" id="IPR036138">
    <property type="entry name" value="PBP_dimer_sf"/>
</dbReference>
<dbReference type="Gene3D" id="3.90.1310.10">
    <property type="entry name" value="Penicillin-binding protein 2a (Domain 2)"/>
    <property type="match status" value="1"/>
</dbReference>
<dbReference type="InterPro" id="IPR050515">
    <property type="entry name" value="Beta-lactam/transpept"/>
</dbReference>
<dbReference type="GO" id="GO:0071555">
    <property type="term" value="P:cell wall organization"/>
    <property type="evidence" value="ECO:0007669"/>
    <property type="project" value="TreeGrafter"/>
</dbReference>
<dbReference type="InterPro" id="IPR005311">
    <property type="entry name" value="PBP_dimer"/>
</dbReference>
<dbReference type="GO" id="GO:0008658">
    <property type="term" value="F:penicillin binding"/>
    <property type="evidence" value="ECO:0007669"/>
    <property type="project" value="InterPro"/>
</dbReference>
<accession>A0A9D1V0C1</accession>
<keyword evidence="4" id="KW-1133">Transmembrane helix</keyword>
<name>A0A9D1V0C1_9BACT</name>
<dbReference type="Gene3D" id="3.40.710.10">
    <property type="entry name" value="DD-peptidase/beta-lactamase superfamily"/>
    <property type="match status" value="1"/>
</dbReference>
<feature type="transmembrane region" description="Helical" evidence="4">
    <location>
        <begin position="12"/>
        <end position="33"/>
    </location>
</feature>
<dbReference type="Proteomes" id="UP000824202">
    <property type="component" value="Unassembled WGS sequence"/>
</dbReference>
<dbReference type="CDD" id="cd06575">
    <property type="entry name" value="PASTA_Pbp2x-like_2"/>
    <property type="match status" value="1"/>
</dbReference>
<dbReference type="SUPFAM" id="SSF56519">
    <property type="entry name" value="Penicillin binding protein dimerisation domain"/>
    <property type="match status" value="1"/>
</dbReference>
<keyword evidence="3 4" id="KW-0472">Membrane</keyword>
<dbReference type="InterPro" id="IPR005543">
    <property type="entry name" value="PASTA_dom"/>
</dbReference>
<comment type="subcellular location">
    <subcellularLocation>
        <location evidence="1">Membrane</location>
    </subcellularLocation>
</comment>
<dbReference type="GO" id="GO:0004180">
    <property type="term" value="F:carboxypeptidase activity"/>
    <property type="evidence" value="ECO:0007669"/>
    <property type="project" value="UniProtKB-KW"/>
</dbReference>
<comment type="caution">
    <text evidence="6">The sequence shown here is derived from an EMBL/GenBank/DDBJ whole genome shotgun (WGS) entry which is preliminary data.</text>
</comment>
<reference evidence="6" key="1">
    <citation type="journal article" date="2021" name="PeerJ">
        <title>Extensive microbial diversity within the chicken gut microbiome revealed by metagenomics and culture.</title>
        <authorList>
            <person name="Gilroy R."/>
            <person name="Ravi A."/>
            <person name="Getino M."/>
            <person name="Pursley I."/>
            <person name="Horton D.L."/>
            <person name="Alikhan N.F."/>
            <person name="Baker D."/>
            <person name="Gharbi K."/>
            <person name="Hall N."/>
            <person name="Watson M."/>
            <person name="Adriaenssens E.M."/>
            <person name="Foster-Nyarko E."/>
            <person name="Jarju S."/>
            <person name="Secka A."/>
            <person name="Antonio M."/>
            <person name="Oren A."/>
            <person name="Chaudhuri R.R."/>
            <person name="La Ragione R."/>
            <person name="Hildebrand F."/>
            <person name="Pallen M.J."/>
        </authorList>
    </citation>
    <scope>NUCLEOTIDE SEQUENCE</scope>
    <source>
        <strain evidence="6">23274</strain>
    </source>
</reference>
<sequence>MALKDDISWRTIVVYIAVVLCGFGIIIQAAAVMTVQGSKWREMASDNVPVKPVDIAPNRGDICAADGRILATSVPFYELHFDPIAVDGEVFQQNIDSLAYCLSAFFKDGSKNFYKEKLMQARKSKNRYLLINKRRVNHTELKRIREFPIFRLGRNKGGFVAEVFDERLQPHVNLAKRTIGYINSSVEGGREGRVGLEAAFENELKGEMGEGIKRMMSGTWMTVTEQEPKDGHDIVTTIDVDYQDIVQHALKSQLEKSQATDGTAILMEVKSGDIKAIANMTRGKDGSYSEMQNIAISGAGEPGSVIKAATFIALMEDGFVSPDDTIDLGKSGAYKFYNRTLREAHGGLGKVTVRQMLEKSANGIAKLVFDNYKEHPEKFVNRWYAMGLDKKTGICLPGETEPFIKHPKDKTWSGISLPWMAFGYETQLTPLQILAFYNAIANDGQRMRPRLVKEIRNHGEVVKRFDTEEMGGRICSRKTLENIQSMLEGVVEHGTARNIYTENYRIAGKTGTARIAKGGKYVSGAYRASFVGYFPADDPLYSCIVVIDNPRNGYYATTVSAPVFKEIADKVYSMAYVQYGEPEYEEDKSLPVCKDGLKKDFVTIFDYLDMDVDGLRDVSDSEWVGTLSDEGENMKLEPRRVDYSTVPNVRGMGLRDALYVLENSGLKVGVAGAGMVRKQSLQPGSEVPKGSYVQIELR</sequence>
<dbReference type="InterPro" id="IPR012338">
    <property type="entry name" value="Beta-lactam/transpept-like"/>
</dbReference>
<keyword evidence="2" id="KW-0645">Protease</keyword>
<dbReference type="EMBL" id="DXFT01000125">
    <property type="protein sequence ID" value="HIX03751.1"/>
    <property type="molecule type" value="Genomic_DNA"/>
</dbReference>
<dbReference type="AlphaFoldDB" id="A0A9D1V0C1"/>
<dbReference type="SUPFAM" id="SSF56601">
    <property type="entry name" value="beta-lactamase/transpeptidase-like"/>
    <property type="match status" value="1"/>
</dbReference>
<dbReference type="PANTHER" id="PTHR30627">
    <property type="entry name" value="PEPTIDOGLYCAN D,D-TRANSPEPTIDASE"/>
    <property type="match status" value="1"/>
</dbReference>
<evidence type="ECO:0000256" key="3">
    <source>
        <dbReference type="ARBA" id="ARBA00023136"/>
    </source>
</evidence>
<dbReference type="GO" id="GO:0005886">
    <property type="term" value="C:plasma membrane"/>
    <property type="evidence" value="ECO:0007669"/>
    <property type="project" value="TreeGrafter"/>
</dbReference>
<dbReference type="PANTHER" id="PTHR30627:SF1">
    <property type="entry name" value="PEPTIDOGLYCAN D,D-TRANSPEPTIDASE FTSI"/>
    <property type="match status" value="1"/>
</dbReference>
<evidence type="ECO:0000259" key="5">
    <source>
        <dbReference type="PROSITE" id="PS51178"/>
    </source>
</evidence>
<evidence type="ECO:0000313" key="6">
    <source>
        <dbReference type="EMBL" id="HIX03751.1"/>
    </source>
</evidence>
<feature type="domain" description="PASTA" evidence="5">
    <location>
        <begin position="640"/>
        <end position="698"/>
    </location>
</feature>
<organism evidence="6 7">
    <name type="scientific">Candidatus Odoribacter faecigallinarum</name>
    <dbReference type="NCBI Taxonomy" id="2838706"/>
    <lineage>
        <taxon>Bacteria</taxon>
        <taxon>Pseudomonadati</taxon>
        <taxon>Bacteroidota</taxon>
        <taxon>Bacteroidia</taxon>
        <taxon>Bacteroidales</taxon>
        <taxon>Odoribacteraceae</taxon>
        <taxon>Odoribacter</taxon>
    </lineage>
</organism>
<dbReference type="PROSITE" id="PS51178">
    <property type="entry name" value="PASTA"/>
    <property type="match status" value="1"/>
</dbReference>
<gene>
    <name evidence="6" type="ORF">H9863_06505</name>
</gene>
<evidence type="ECO:0000256" key="4">
    <source>
        <dbReference type="SAM" id="Phobius"/>
    </source>
</evidence>
<proteinExistence type="predicted"/>
<evidence type="ECO:0000313" key="7">
    <source>
        <dbReference type="Proteomes" id="UP000824202"/>
    </source>
</evidence>
<evidence type="ECO:0000256" key="1">
    <source>
        <dbReference type="ARBA" id="ARBA00004370"/>
    </source>
</evidence>
<dbReference type="Gene3D" id="3.30.450.330">
    <property type="match status" value="1"/>
</dbReference>
<dbReference type="InterPro" id="IPR001460">
    <property type="entry name" value="PCN-bd_Tpept"/>
</dbReference>
<protein>
    <submittedName>
        <fullName evidence="6">Transpeptidase family protein</fullName>
    </submittedName>
</protein>
<keyword evidence="4" id="KW-0812">Transmembrane</keyword>
<dbReference type="Gene3D" id="3.30.10.20">
    <property type="match status" value="1"/>
</dbReference>
<dbReference type="Pfam" id="PF03717">
    <property type="entry name" value="PBP_dimer"/>
    <property type="match status" value="1"/>
</dbReference>
<dbReference type="SUPFAM" id="SSF54184">
    <property type="entry name" value="Penicillin-binding protein 2x (pbp-2x), c-terminal domain"/>
    <property type="match status" value="1"/>
</dbReference>
<dbReference type="Pfam" id="PF00905">
    <property type="entry name" value="Transpeptidase"/>
    <property type="match status" value="1"/>
</dbReference>
<reference evidence="6" key="2">
    <citation type="submission" date="2021-04" db="EMBL/GenBank/DDBJ databases">
        <authorList>
            <person name="Gilroy R."/>
        </authorList>
    </citation>
    <scope>NUCLEOTIDE SEQUENCE</scope>
    <source>
        <strain evidence="6">23274</strain>
    </source>
</reference>
<evidence type="ECO:0000256" key="2">
    <source>
        <dbReference type="ARBA" id="ARBA00022645"/>
    </source>
</evidence>
<dbReference type="SMART" id="SM00740">
    <property type="entry name" value="PASTA"/>
    <property type="match status" value="1"/>
</dbReference>
<dbReference type="Pfam" id="PF03793">
    <property type="entry name" value="PASTA"/>
    <property type="match status" value="1"/>
</dbReference>
<keyword evidence="2" id="KW-0378">Hydrolase</keyword>
<keyword evidence="2" id="KW-0121">Carboxypeptidase</keyword>